<comment type="similarity">
    <text evidence="2">Belongs to the acyl-CoA dehydrogenase family.</text>
</comment>
<evidence type="ECO:0000256" key="1">
    <source>
        <dbReference type="ARBA" id="ARBA00001974"/>
    </source>
</evidence>
<keyword evidence="8" id="KW-1185">Reference proteome</keyword>
<feature type="domain" description="Acyl-CoA dehydrogenase/oxidase C-terminal" evidence="5">
    <location>
        <begin position="246"/>
        <end position="374"/>
    </location>
</feature>
<dbReference type="EMBL" id="JACHIR010000001">
    <property type="protein sequence ID" value="MBB5896508.1"/>
    <property type="molecule type" value="Genomic_DNA"/>
</dbReference>
<dbReference type="PIRSF" id="PIRSF016578">
    <property type="entry name" value="HsaA"/>
    <property type="match status" value="1"/>
</dbReference>
<dbReference type="InterPro" id="IPR009100">
    <property type="entry name" value="AcylCoA_DH/oxidase_NM_dom_sf"/>
</dbReference>
<keyword evidence="3" id="KW-0285">Flavoprotein</keyword>
<dbReference type="Pfam" id="PF02771">
    <property type="entry name" value="Acyl-CoA_dh_N"/>
    <property type="match status" value="1"/>
</dbReference>
<dbReference type="GO" id="GO:0003995">
    <property type="term" value="F:acyl-CoA dehydrogenase activity"/>
    <property type="evidence" value="ECO:0007669"/>
    <property type="project" value="TreeGrafter"/>
</dbReference>
<dbReference type="InterPro" id="IPR009075">
    <property type="entry name" value="AcylCo_DH/oxidase_C"/>
</dbReference>
<name>A0A7W9KQE2_9PSEU</name>
<evidence type="ECO:0000313" key="7">
    <source>
        <dbReference type="EMBL" id="MBB5896508.1"/>
    </source>
</evidence>
<dbReference type="SUPFAM" id="SSF47203">
    <property type="entry name" value="Acyl-CoA dehydrogenase C-terminal domain-like"/>
    <property type="match status" value="1"/>
</dbReference>
<dbReference type="InterPro" id="IPR013786">
    <property type="entry name" value="AcylCoA_DH/ox_N"/>
</dbReference>
<dbReference type="InterPro" id="IPR036250">
    <property type="entry name" value="AcylCo_DH-like_C"/>
</dbReference>
<organism evidence="7 8">
    <name type="scientific">Kutzneria kofuensis</name>
    <dbReference type="NCBI Taxonomy" id="103725"/>
    <lineage>
        <taxon>Bacteria</taxon>
        <taxon>Bacillati</taxon>
        <taxon>Actinomycetota</taxon>
        <taxon>Actinomycetes</taxon>
        <taxon>Pseudonocardiales</taxon>
        <taxon>Pseudonocardiaceae</taxon>
        <taxon>Kutzneria</taxon>
    </lineage>
</organism>
<dbReference type="AlphaFoldDB" id="A0A7W9KQE2"/>
<dbReference type="GO" id="GO:0050660">
    <property type="term" value="F:flavin adenine dinucleotide binding"/>
    <property type="evidence" value="ECO:0007669"/>
    <property type="project" value="InterPro"/>
</dbReference>
<evidence type="ECO:0000256" key="3">
    <source>
        <dbReference type="ARBA" id="ARBA00022630"/>
    </source>
</evidence>
<dbReference type="Gene3D" id="1.20.140.10">
    <property type="entry name" value="Butyryl-CoA Dehydrogenase, subunit A, domain 3"/>
    <property type="match status" value="1"/>
</dbReference>
<dbReference type="PANTHER" id="PTHR43884:SF12">
    <property type="entry name" value="ISOVALERYL-COA DEHYDROGENASE, MITOCHONDRIAL-RELATED"/>
    <property type="match status" value="1"/>
</dbReference>
<protein>
    <submittedName>
        <fullName evidence="7">Alkylation response protein AidB-like acyl-CoA dehydrogenase</fullName>
    </submittedName>
</protein>
<dbReference type="RefSeq" id="WP_184868150.1">
    <property type="nucleotide sequence ID" value="NZ_BAAAWY010000016.1"/>
</dbReference>
<gene>
    <name evidence="7" type="ORF">BJ998_007704</name>
</gene>
<dbReference type="Gene3D" id="1.10.540.10">
    <property type="entry name" value="Acyl-CoA dehydrogenase/oxidase, N-terminal domain"/>
    <property type="match status" value="1"/>
</dbReference>
<evidence type="ECO:0000259" key="6">
    <source>
        <dbReference type="Pfam" id="PF02771"/>
    </source>
</evidence>
<dbReference type="PANTHER" id="PTHR43884">
    <property type="entry name" value="ACYL-COA DEHYDROGENASE"/>
    <property type="match status" value="1"/>
</dbReference>
<sequence>MADRSAVRVRDALESLDSLVPLLAANAATVDREARFPAENLDALRAAGLLGLLVPEDHGGQGLGLADLVTVAQRLAGGCLSTAMILAMHCQQVDVLVRHAGPRLRAELLPRIAAGEVYLASVTTEAGTGGHLLSADASLERGGADGAATAEASIRFRRDAPVVTGAAHADGFLITMRDGPDQGEHAVSLVYADRADLDIERYGAWNPMGMRATESGAVRLAGAIRPDQVVGPPGGFRAVALDSMIPVGHLAWSACWLGAARAVFSALVRHLARDGRTDVASPLVRERVARIRLDLELVSAYLGRVREEVERVRARAAPCDAPSLQIHLNSLKIAASELTYRAVDRMVQLAGMSVGYSADSAIPLERALRDLRSAALNYSNDRLWTATGGLCLLDRKVELL</sequence>
<evidence type="ECO:0000256" key="2">
    <source>
        <dbReference type="ARBA" id="ARBA00009347"/>
    </source>
</evidence>
<dbReference type="InterPro" id="IPR046373">
    <property type="entry name" value="Acyl-CoA_Oxase/DH_mid-dom_sf"/>
</dbReference>
<evidence type="ECO:0000259" key="5">
    <source>
        <dbReference type="Pfam" id="PF00441"/>
    </source>
</evidence>
<dbReference type="Gene3D" id="2.40.110.10">
    <property type="entry name" value="Butyryl-CoA Dehydrogenase, subunit A, domain 2"/>
    <property type="match status" value="1"/>
</dbReference>
<dbReference type="SUPFAM" id="SSF56645">
    <property type="entry name" value="Acyl-CoA dehydrogenase NM domain-like"/>
    <property type="match status" value="1"/>
</dbReference>
<proteinExistence type="inferred from homology"/>
<comment type="cofactor">
    <cofactor evidence="1">
        <name>FAD</name>
        <dbReference type="ChEBI" id="CHEBI:57692"/>
    </cofactor>
</comment>
<comment type="caution">
    <text evidence="7">The sequence shown here is derived from an EMBL/GenBank/DDBJ whole genome shotgun (WGS) entry which is preliminary data.</text>
</comment>
<feature type="domain" description="Acyl-CoA dehydrogenase/oxidase N-terminal" evidence="6">
    <location>
        <begin position="24"/>
        <end position="116"/>
    </location>
</feature>
<reference evidence="7 8" key="1">
    <citation type="submission" date="2020-08" db="EMBL/GenBank/DDBJ databases">
        <title>Sequencing the genomes of 1000 actinobacteria strains.</title>
        <authorList>
            <person name="Klenk H.-P."/>
        </authorList>
    </citation>
    <scope>NUCLEOTIDE SEQUENCE [LARGE SCALE GENOMIC DNA]</scope>
    <source>
        <strain evidence="7 8">DSM 43851</strain>
    </source>
</reference>
<dbReference type="Pfam" id="PF00441">
    <property type="entry name" value="Acyl-CoA_dh_1"/>
    <property type="match status" value="1"/>
</dbReference>
<dbReference type="Proteomes" id="UP000585638">
    <property type="component" value="Unassembled WGS sequence"/>
</dbReference>
<dbReference type="InterPro" id="IPR037069">
    <property type="entry name" value="AcylCoA_DH/ox_N_sf"/>
</dbReference>
<evidence type="ECO:0000256" key="4">
    <source>
        <dbReference type="ARBA" id="ARBA00022827"/>
    </source>
</evidence>
<keyword evidence="4" id="KW-0274">FAD</keyword>
<accession>A0A7W9KQE2</accession>
<evidence type="ECO:0000313" key="8">
    <source>
        <dbReference type="Proteomes" id="UP000585638"/>
    </source>
</evidence>